<dbReference type="GO" id="GO:0006109">
    <property type="term" value="P:regulation of carbohydrate metabolic process"/>
    <property type="evidence" value="ECO:0007669"/>
    <property type="project" value="InterPro"/>
</dbReference>
<reference evidence="2" key="1">
    <citation type="journal article" date="2015" name="Nature">
        <title>Complex archaea that bridge the gap between prokaryotes and eukaryotes.</title>
        <authorList>
            <person name="Spang A."/>
            <person name="Saw J.H."/>
            <person name="Jorgensen S.L."/>
            <person name="Zaremba-Niedzwiedzka K."/>
            <person name="Martijn J."/>
            <person name="Lind A.E."/>
            <person name="van Eijk R."/>
            <person name="Schleper C."/>
            <person name="Guy L."/>
            <person name="Ettema T.J."/>
        </authorList>
    </citation>
    <scope>NUCLEOTIDE SEQUENCE</scope>
</reference>
<dbReference type="Gene3D" id="3.40.50.300">
    <property type="entry name" value="P-loop containing nucleotide triphosphate hydrolases"/>
    <property type="match status" value="1"/>
</dbReference>
<sequence length="172" mass="18751">MTTSIHTETEYGVMVVINGSGILITGEAGIGKSSLALALISEGHQLVADDVVELNKEENHLYATCPAMLKGLLNTRELGTINIESVFGDDQLLDSSEINYHLVLSNVQPSEVELEGQKSHSSILGVTVPKLVLTLNNPASISIRLNAWLDMQQANDDADTLLKRRQQQQMQQ</sequence>
<protein>
    <recommendedName>
        <fullName evidence="1">HPr kinase/phosphorylase C-terminal domain-containing protein</fullName>
    </recommendedName>
</protein>
<accession>A0A0F9R3T3</accession>
<dbReference type="AlphaFoldDB" id="A0A0F9R3T3"/>
<dbReference type="GO" id="GO:0000155">
    <property type="term" value="F:phosphorelay sensor kinase activity"/>
    <property type="evidence" value="ECO:0007669"/>
    <property type="project" value="InterPro"/>
</dbReference>
<dbReference type="EMBL" id="LAZR01003289">
    <property type="protein sequence ID" value="KKN19926.1"/>
    <property type="molecule type" value="Genomic_DNA"/>
</dbReference>
<comment type="caution">
    <text evidence="2">The sequence shown here is derived from an EMBL/GenBank/DDBJ whole genome shotgun (WGS) entry which is preliminary data.</text>
</comment>
<feature type="domain" description="HPr kinase/phosphorylase C-terminal" evidence="1">
    <location>
        <begin position="8"/>
        <end position="147"/>
    </location>
</feature>
<evidence type="ECO:0000259" key="1">
    <source>
        <dbReference type="Pfam" id="PF07475"/>
    </source>
</evidence>
<proteinExistence type="predicted"/>
<dbReference type="InterPro" id="IPR027417">
    <property type="entry name" value="P-loop_NTPase"/>
</dbReference>
<dbReference type="PANTHER" id="PTHR30305">
    <property type="entry name" value="PROTEIN YJDM-RELATED"/>
    <property type="match status" value="1"/>
</dbReference>
<dbReference type="GO" id="GO:0005524">
    <property type="term" value="F:ATP binding"/>
    <property type="evidence" value="ECO:0007669"/>
    <property type="project" value="InterPro"/>
</dbReference>
<evidence type="ECO:0000313" key="2">
    <source>
        <dbReference type="EMBL" id="KKN19926.1"/>
    </source>
</evidence>
<organism evidence="2">
    <name type="scientific">marine sediment metagenome</name>
    <dbReference type="NCBI Taxonomy" id="412755"/>
    <lineage>
        <taxon>unclassified sequences</taxon>
        <taxon>metagenomes</taxon>
        <taxon>ecological metagenomes</taxon>
    </lineage>
</organism>
<dbReference type="CDD" id="cd01918">
    <property type="entry name" value="HprK_C"/>
    <property type="match status" value="1"/>
</dbReference>
<name>A0A0F9R3T3_9ZZZZ</name>
<dbReference type="Pfam" id="PF07475">
    <property type="entry name" value="Hpr_kinase_C"/>
    <property type="match status" value="1"/>
</dbReference>
<gene>
    <name evidence="2" type="ORF">LCGC14_0940800</name>
</gene>
<dbReference type="PANTHER" id="PTHR30305:SF1">
    <property type="entry name" value="HPR KINASE_PHOSPHORYLASE"/>
    <property type="match status" value="1"/>
</dbReference>
<dbReference type="SUPFAM" id="SSF53795">
    <property type="entry name" value="PEP carboxykinase-like"/>
    <property type="match status" value="1"/>
</dbReference>
<dbReference type="InterPro" id="IPR011104">
    <property type="entry name" value="Hpr_kin/Pase_C"/>
</dbReference>